<gene>
    <name evidence="1" type="ORF">OPV22_034253</name>
</gene>
<organism evidence="1 2">
    <name type="scientific">Ensete ventricosum</name>
    <name type="common">Abyssinian banana</name>
    <name type="synonym">Musa ensete</name>
    <dbReference type="NCBI Taxonomy" id="4639"/>
    <lineage>
        <taxon>Eukaryota</taxon>
        <taxon>Viridiplantae</taxon>
        <taxon>Streptophyta</taxon>
        <taxon>Embryophyta</taxon>
        <taxon>Tracheophyta</taxon>
        <taxon>Spermatophyta</taxon>
        <taxon>Magnoliopsida</taxon>
        <taxon>Liliopsida</taxon>
        <taxon>Zingiberales</taxon>
        <taxon>Musaceae</taxon>
        <taxon>Ensete</taxon>
    </lineage>
</organism>
<reference evidence="1 2" key="1">
    <citation type="submission" date="2022-12" db="EMBL/GenBank/DDBJ databases">
        <title>Chromosome-scale assembly of the Ensete ventricosum genome.</title>
        <authorList>
            <person name="Dussert Y."/>
            <person name="Stocks J."/>
            <person name="Wendawek A."/>
            <person name="Woldeyes F."/>
            <person name="Nichols R.A."/>
            <person name="Borrell J.S."/>
        </authorList>
    </citation>
    <scope>NUCLEOTIDE SEQUENCE [LARGE SCALE GENOMIC DNA]</scope>
    <source>
        <strain evidence="2">cv. Maze</strain>
        <tissue evidence="1">Seeds</tissue>
    </source>
</reference>
<protein>
    <submittedName>
        <fullName evidence="1">Uncharacterized protein</fullName>
    </submittedName>
</protein>
<keyword evidence="2" id="KW-1185">Reference proteome</keyword>
<name>A0AAV8PRZ0_ENSVE</name>
<comment type="caution">
    <text evidence="1">The sequence shown here is derived from an EMBL/GenBank/DDBJ whole genome shotgun (WGS) entry which is preliminary data.</text>
</comment>
<evidence type="ECO:0000313" key="2">
    <source>
        <dbReference type="Proteomes" id="UP001222027"/>
    </source>
</evidence>
<proteinExistence type="predicted"/>
<dbReference type="Proteomes" id="UP001222027">
    <property type="component" value="Unassembled WGS sequence"/>
</dbReference>
<evidence type="ECO:0000313" key="1">
    <source>
        <dbReference type="EMBL" id="KAJ8461327.1"/>
    </source>
</evidence>
<dbReference type="EMBL" id="JAQQAF010000009">
    <property type="protein sequence ID" value="KAJ8461327.1"/>
    <property type="molecule type" value="Genomic_DNA"/>
</dbReference>
<dbReference type="AlphaFoldDB" id="A0AAV8PRZ0"/>
<accession>A0AAV8PRZ0</accession>
<sequence>MASNTWITKKDNENSGNNKGIYISYFLEPPRSFHSPGRACFCLSSPLFLLPSLHWLVVPVLTAKLRGFWICSVGAA</sequence>